<evidence type="ECO:0000313" key="1">
    <source>
        <dbReference type="EMBL" id="OYO17772.1"/>
    </source>
</evidence>
<dbReference type="RefSeq" id="WP_094404534.1">
    <property type="nucleotide sequence ID" value="NZ_NMVO01000001.1"/>
</dbReference>
<dbReference type="AlphaFoldDB" id="A0A255GQT6"/>
<comment type="caution">
    <text evidence="1">The sequence shown here is derived from an EMBL/GenBank/DDBJ whole genome shotgun (WGS) entry which is preliminary data.</text>
</comment>
<accession>A0A255GQT6</accession>
<dbReference type="EMBL" id="NMVO01000001">
    <property type="protein sequence ID" value="OYO17772.1"/>
    <property type="molecule type" value="Genomic_DNA"/>
</dbReference>
<protein>
    <submittedName>
        <fullName evidence="1">Type I-E CRISPR-associated protein Cse1/CasA</fullName>
    </submittedName>
</protein>
<dbReference type="InterPro" id="IPR013381">
    <property type="entry name" value="CRISPR-assoc_prot_Cse1"/>
</dbReference>
<reference evidence="1 2" key="1">
    <citation type="submission" date="2017-07" db="EMBL/GenBank/DDBJ databases">
        <title>Draft whole genome sequences of clinical Proprionibacteriaceae strains.</title>
        <authorList>
            <person name="Bernier A.-M."/>
            <person name="Bernard K."/>
            <person name="Domingo M.-C."/>
        </authorList>
    </citation>
    <scope>NUCLEOTIDE SEQUENCE [LARGE SCALE GENOMIC DNA]</scope>
    <source>
        <strain evidence="1 2">NML 030167</strain>
    </source>
</reference>
<gene>
    <name evidence="1" type="primary">casA</name>
    <name evidence="1" type="ORF">CGZ94_02525</name>
</gene>
<evidence type="ECO:0000313" key="2">
    <source>
        <dbReference type="Proteomes" id="UP000215896"/>
    </source>
</evidence>
<keyword evidence="2" id="KW-1185">Reference proteome</keyword>
<dbReference type="Pfam" id="PF09481">
    <property type="entry name" value="CRISPR_Cse1"/>
    <property type="match status" value="1"/>
</dbReference>
<sequence length="531" mass="58010">MDDFNLVHDRWIPVLLNDGSASRISLSELFRDARSIRSLAGDSPSEDVAILRLCVAILFRATDTERSAMEQITAWSTWWSDWDQVVTMVGAYLDRYADRFNLFDPEKPLMQVASLTTDSGATSGMEKLSPGLGGWFSEEQGPTAYRASPARAAGLVIYTQAFDPAGIKTGASGDDRVKAGKGYSSGFPAWAGNLGIITLEGNCLGETLLLNLPLSLETSTDSAVWERPPQGAAVDPAHPLPTGPADLLTWQSRRLRLFRDRASGDVVDVQVSNGDFIRPENLHTMEPMAAFKLSENLTKKEKRDIYWPVQFSPGRQVWRGLESVLALGQGGANNLAWLAELQKAELLPHGVKVQLRTIAVVYGPQNSSFSTTIDDRIDADLIALVDAHLQQVAIEAIATARACIGALTRLAARLAEAMNRPENPLRDAAAARGYGALDVQYRQWFPTLVDPEAEIEHQAYSTNWQVRARKAVRQVGRALCQEAGTPAVIGRLRDGVRVDTAFAWNEFVRLLARATPLASPPSDPAEEPSHG</sequence>
<proteinExistence type="predicted"/>
<dbReference type="NCBIfam" id="TIGR02547">
    <property type="entry name" value="casA_cse1"/>
    <property type="match status" value="1"/>
</dbReference>
<dbReference type="OrthoDB" id="3187690at2"/>
<dbReference type="Proteomes" id="UP000215896">
    <property type="component" value="Unassembled WGS sequence"/>
</dbReference>
<organism evidence="1 2">
    <name type="scientific">Enemella evansiae</name>
    <dbReference type="NCBI Taxonomy" id="2016499"/>
    <lineage>
        <taxon>Bacteria</taxon>
        <taxon>Bacillati</taxon>
        <taxon>Actinomycetota</taxon>
        <taxon>Actinomycetes</taxon>
        <taxon>Propionibacteriales</taxon>
        <taxon>Propionibacteriaceae</taxon>
        <taxon>Enemella</taxon>
    </lineage>
</organism>
<dbReference type="Gene3D" id="1.10.132.100">
    <property type="match status" value="1"/>
</dbReference>
<name>A0A255GQT6_9ACTN</name>